<dbReference type="AlphaFoldDB" id="A0AAV4E1B4"/>
<dbReference type="Pfam" id="PF03184">
    <property type="entry name" value="DDE_1"/>
    <property type="match status" value="1"/>
</dbReference>
<evidence type="ECO:0000259" key="1">
    <source>
        <dbReference type="Pfam" id="PF03184"/>
    </source>
</evidence>
<dbReference type="EMBL" id="BLXT01008557">
    <property type="protein sequence ID" value="GFO50030.1"/>
    <property type="molecule type" value="Genomic_DNA"/>
</dbReference>
<dbReference type="InterPro" id="IPR004875">
    <property type="entry name" value="DDE_SF_endonuclease_dom"/>
</dbReference>
<name>A0AAV4E1B4_9GAST</name>
<accession>A0AAV4E1B4</accession>
<sequence length="87" mass="9952">MGIINNVKCHYRGTLLKRLINYVDESNDYNSKLTLLDAVIILNQALERVEPATVRNCFKKEGFKPLSLKLKMKSPNVQPFLSGRLCQ</sequence>
<reference evidence="2 3" key="1">
    <citation type="journal article" date="2021" name="Elife">
        <title>Chloroplast acquisition without the gene transfer in kleptoplastic sea slugs, Plakobranchus ocellatus.</title>
        <authorList>
            <person name="Maeda T."/>
            <person name="Takahashi S."/>
            <person name="Yoshida T."/>
            <person name="Shimamura S."/>
            <person name="Takaki Y."/>
            <person name="Nagai Y."/>
            <person name="Toyoda A."/>
            <person name="Suzuki Y."/>
            <person name="Arimoto A."/>
            <person name="Ishii H."/>
            <person name="Satoh N."/>
            <person name="Nishiyama T."/>
            <person name="Hasebe M."/>
            <person name="Maruyama T."/>
            <person name="Minagawa J."/>
            <person name="Obokata J."/>
            <person name="Shigenobu S."/>
        </authorList>
    </citation>
    <scope>NUCLEOTIDE SEQUENCE [LARGE SCALE GENOMIC DNA]</scope>
</reference>
<proteinExistence type="predicted"/>
<comment type="caution">
    <text evidence="2">The sequence shown here is derived from an EMBL/GenBank/DDBJ whole genome shotgun (WGS) entry which is preliminary data.</text>
</comment>
<evidence type="ECO:0000313" key="3">
    <source>
        <dbReference type="Proteomes" id="UP000735302"/>
    </source>
</evidence>
<organism evidence="2 3">
    <name type="scientific">Plakobranchus ocellatus</name>
    <dbReference type="NCBI Taxonomy" id="259542"/>
    <lineage>
        <taxon>Eukaryota</taxon>
        <taxon>Metazoa</taxon>
        <taxon>Spiralia</taxon>
        <taxon>Lophotrochozoa</taxon>
        <taxon>Mollusca</taxon>
        <taxon>Gastropoda</taxon>
        <taxon>Heterobranchia</taxon>
        <taxon>Euthyneura</taxon>
        <taxon>Panpulmonata</taxon>
        <taxon>Sacoglossa</taxon>
        <taxon>Placobranchoidea</taxon>
        <taxon>Plakobranchidae</taxon>
        <taxon>Plakobranchus</taxon>
    </lineage>
</organism>
<gene>
    <name evidence="2" type="ORF">PoB_007653500</name>
</gene>
<evidence type="ECO:0000313" key="2">
    <source>
        <dbReference type="EMBL" id="GFO50030.1"/>
    </source>
</evidence>
<feature type="domain" description="DDE-1" evidence="1">
    <location>
        <begin position="2"/>
        <end position="58"/>
    </location>
</feature>
<protein>
    <submittedName>
        <fullName evidence="2">Tigger transposable element-derived protein 4</fullName>
    </submittedName>
</protein>
<dbReference type="Proteomes" id="UP000735302">
    <property type="component" value="Unassembled WGS sequence"/>
</dbReference>
<dbReference type="GO" id="GO:0003676">
    <property type="term" value="F:nucleic acid binding"/>
    <property type="evidence" value="ECO:0007669"/>
    <property type="project" value="InterPro"/>
</dbReference>
<keyword evidence="3" id="KW-1185">Reference proteome</keyword>